<reference evidence="1 2" key="1">
    <citation type="journal article" date="2016" name="Nat. Commun.">
        <title>Thousands of microbial genomes shed light on interconnected biogeochemical processes in an aquifer system.</title>
        <authorList>
            <person name="Anantharaman K."/>
            <person name="Brown C.T."/>
            <person name="Hug L.A."/>
            <person name="Sharon I."/>
            <person name="Castelle C.J."/>
            <person name="Probst A.J."/>
            <person name="Thomas B.C."/>
            <person name="Singh A."/>
            <person name="Wilkins M.J."/>
            <person name="Karaoz U."/>
            <person name="Brodie E.L."/>
            <person name="Williams K.H."/>
            <person name="Hubbard S.S."/>
            <person name="Banfield J.F."/>
        </authorList>
    </citation>
    <scope>NUCLEOTIDE SEQUENCE [LARGE SCALE GENOMIC DNA]</scope>
</reference>
<dbReference type="SUPFAM" id="SSF102588">
    <property type="entry name" value="LmbE-like"/>
    <property type="match status" value="1"/>
</dbReference>
<evidence type="ECO:0008006" key="3">
    <source>
        <dbReference type="Google" id="ProtNLM"/>
    </source>
</evidence>
<dbReference type="GO" id="GO:0016811">
    <property type="term" value="F:hydrolase activity, acting on carbon-nitrogen (but not peptide) bonds, in linear amides"/>
    <property type="evidence" value="ECO:0007669"/>
    <property type="project" value="TreeGrafter"/>
</dbReference>
<evidence type="ECO:0000313" key="2">
    <source>
        <dbReference type="Proteomes" id="UP000177026"/>
    </source>
</evidence>
<organism evidence="1 2">
    <name type="scientific">Candidatus Roizmanbacteria bacterium RIFCSPHIGHO2_01_FULL_39_8</name>
    <dbReference type="NCBI Taxonomy" id="1802033"/>
    <lineage>
        <taxon>Bacteria</taxon>
        <taxon>Candidatus Roizmaniibacteriota</taxon>
    </lineage>
</organism>
<gene>
    <name evidence="1" type="ORF">A2866_04865</name>
</gene>
<protein>
    <recommendedName>
        <fullName evidence="3">GlcNAc-PI de-N-acetylase</fullName>
    </recommendedName>
</protein>
<evidence type="ECO:0000313" key="1">
    <source>
        <dbReference type="EMBL" id="OGK20863.1"/>
    </source>
</evidence>
<accession>A0A1F7GPT9</accession>
<dbReference type="Pfam" id="PF02585">
    <property type="entry name" value="PIG-L"/>
    <property type="match status" value="1"/>
</dbReference>
<comment type="caution">
    <text evidence="1">The sequence shown here is derived from an EMBL/GenBank/DDBJ whole genome shotgun (WGS) entry which is preliminary data.</text>
</comment>
<sequence length="213" mass="24155">MKQSVVCVFAHPDDEAFGPGGTIAKFSQTHDVTILCATKGEAGGKAEVREQELRQSAKILGVKQVIFLGFKDGTLCNLHYHTIAAKIKKVIKRIKPSSLLTFEPRGVSGHIDHIAVSMITSYLYEHVSSIKTLYYFCLSKEQVAEEKKLDDYFIYFPPGYSTQDVDMIFDVSDVWDTKVNAMKAHRSQKKDVDLILSYLNRLPKKEYFLVLRK</sequence>
<dbReference type="InterPro" id="IPR024078">
    <property type="entry name" value="LmbE-like_dom_sf"/>
</dbReference>
<proteinExistence type="predicted"/>
<name>A0A1F7GPT9_9BACT</name>
<dbReference type="Gene3D" id="3.40.50.10320">
    <property type="entry name" value="LmbE-like"/>
    <property type="match status" value="1"/>
</dbReference>
<dbReference type="PANTHER" id="PTHR12993">
    <property type="entry name" value="N-ACETYLGLUCOSAMINYL-PHOSPHATIDYLINOSITOL DE-N-ACETYLASE-RELATED"/>
    <property type="match status" value="1"/>
</dbReference>
<dbReference type="InterPro" id="IPR003737">
    <property type="entry name" value="GlcNAc_PI_deacetylase-related"/>
</dbReference>
<dbReference type="AlphaFoldDB" id="A0A1F7GPT9"/>
<dbReference type="PANTHER" id="PTHR12993:SF11">
    <property type="entry name" value="N-ACETYLGLUCOSAMINYL-PHOSPHATIDYLINOSITOL DE-N-ACETYLASE"/>
    <property type="match status" value="1"/>
</dbReference>
<dbReference type="Proteomes" id="UP000177026">
    <property type="component" value="Unassembled WGS sequence"/>
</dbReference>
<dbReference type="EMBL" id="MFZI01000027">
    <property type="protein sequence ID" value="OGK20863.1"/>
    <property type="molecule type" value="Genomic_DNA"/>
</dbReference>